<dbReference type="PANTHER" id="PTHR33653">
    <property type="entry name" value="RIBONUCLEASE VAPC2"/>
    <property type="match status" value="1"/>
</dbReference>
<dbReference type="GO" id="GO:0004540">
    <property type="term" value="F:RNA nuclease activity"/>
    <property type="evidence" value="ECO:0007669"/>
    <property type="project" value="InterPro"/>
</dbReference>
<dbReference type="HAMAP" id="MF_00265">
    <property type="entry name" value="VapC_Nob1"/>
    <property type="match status" value="1"/>
</dbReference>
<dbReference type="Gene3D" id="3.40.50.1010">
    <property type="entry name" value="5'-nuclease"/>
    <property type="match status" value="1"/>
</dbReference>
<comment type="cofactor">
    <cofactor evidence="1 8">
        <name>Mg(2+)</name>
        <dbReference type="ChEBI" id="CHEBI:18420"/>
    </cofactor>
</comment>
<dbReference type="InterPro" id="IPR002716">
    <property type="entry name" value="PIN_dom"/>
</dbReference>
<feature type="binding site" evidence="8">
    <location>
        <position position="104"/>
    </location>
    <ligand>
        <name>Mg(2+)</name>
        <dbReference type="ChEBI" id="CHEBI:18420"/>
    </ligand>
</feature>
<evidence type="ECO:0000313" key="11">
    <source>
        <dbReference type="Proteomes" id="UP000249396"/>
    </source>
</evidence>
<dbReference type="SUPFAM" id="SSF88723">
    <property type="entry name" value="PIN domain-like"/>
    <property type="match status" value="1"/>
</dbReference>
<keyword evidence="8" id="KW-0800">Toxin</keyword>
<evidence type="ECO:0000256" key="5">
    <source>
        <dbReference type="ARBA" id="ARBA00022801"/>
    </source>
</evidence>
<keyword evidence="5 8" id="KW-0378">Hydrolase</keyword>
<feature type="binding site" evidence="8">
    <location>
        <position position="5"/>
    </location>
    <ligand>
        <name>Mg(2+)</name>
        <dbReference type="ChEBI" id="CHEBI:18420"/>
    </ligand>
</feature>
<dbReference type="EMBL" id="QJPH01000064">
    <property type="protein sequence ID" value="PZN86788.1"/>
    <property type="molecule type" value="Genomic_DNA"/>
</dbReference>
<evidence type="ECO:0000256" key="6">
    <source>
        <dbReference type="ARBA" id="ARBA00022842"/>
    </source>
</evidence>
<feature type="domain" description="PIN" evidence="9">
    <location>
        <begin position="2"/>
        <end position="127"/>
    </location>
</feature>
<gene>
    <name evidence="8" type="primary">vapC</name>
    <name evidence="10" type="ORF">DM484_00660</name>
</gene>
<name>A0A2W4S674_9GAMM</name>
<dbReference type="GO" id="GO:0016787">
    <property type="term" value="F:hydrolase activity"/>
    <property type="evidence" value="ECO:0007669"/>
    <property type="project" value="UniProtKB-KW"/>
</dbReference>
<organism evidence="10 11">
    <name type="scientific">Candidatus Methylumidiphilus alinenensis</name>
    <dbReference type="NCBI Taxonomy" id="2202197"/>
    <lineage>
        <taxon>Bacteria</taxon>
        <taxon>Pseudomonadati</taxon>
        <taxon>Pseudomonadota</taxon>
        <taxon>Gammaproteobacteria</taxon>
        <taxon>Methylococcales</taxon>
        <taxon>Candidatus Methylumidiphilus</taxon>
    </lineage>
</organism>
<evidence type="ECO:0000256" key="3">
    <source>
        <dbReference type="ARBA" id="ARBA00022722"/>
    </source>
</evidence>
<protein>
    <recommendedName>
        <fullName evidence="8">Ribonuclease VapC</fullName>
        <shortName evidence="8">RNase VapC</shortName>
        <ecNumber evidence="8">3.1.-.-</ecNumber>
    </recommendedName>
    <alternativeName>
        <fullName evidence="8">Toxin VapC</fullName>
    </alternativeName>
</protein>
<comment type="similarity">
    <text evidence="7 8">Belongs to the PINc/VapC protein family.</text>
</comment>
<dbReference type="PANTHER" id="PTHR33653:SF1">
    <property type="entry name" value="RIBONUCLEASE VAPC2"/>
    <property type="match status" value="1"/>
</dbReference>
<evidence type="ECO:0000256" key="7">
    <source>
        <dbReference type="ARBA" id="ARBA00038093"/>
    </source>
</evidence>
<evidence type="ECO:0000256" key="2">
    <source>
        <dbReference type="ARBA" id="ARBA00022649"/>
    </source>
</evidence>
<evidence type="ECO:0000256" key="1">
    <source>
        <dbReference type="ARBA" id="ARBA00001946"/>
    </source>
</evidence>
<keyword evidence="6 8" id="KW-0460">Magnesium</keyword>
<dbReference type="Pfam" id="PF01850">
    <property type="entry name" value="PIN"/>
    <property type="match status" value="1"/>
</dbReference>
<keyword evidence="3 8" id="KW-0540">Nuclease</keyword>
<reference evidence="10 11" key="1">
    <citation type="journal article" date="2018" name="Aquat. Microb. Ecol.">
        <title>Gammaproteobacterial methanotrophs dominate.</title>
        <authorList>
            <person name="Rissanen A.J."/>
            <person name="Saarenheimo J."/>
            <person name="Tiirola M."/>
            <person name="Peura S."/>
            <person name="Aalto S.L."/>
            <person name="Karvinen A."/>
            <person name="Nykanen H."/>
        </authorList>
    </citation>
    <scope>NUCLEOTIDE SEQUENCE [LARGE SCALE GENOMIC DNA]</scope>
    <source>
        <strain evidence="10">AMbin10</strain>
    </source>
</reference>
<dbReference type="EC" id="3.1.-.-" evidence="8"/>
<evidence type="ECO:0000313" key="10">
    <source>
        <dbReference type="EMBL" id="PZN86788.1"/>
    </source>
</evidence>
<dbReference type="CDD" id="cd18731">
    <property type="entry name" value="PIN_NgFitB-like"/>
    <property type="match status" value="1"/>
</dbReference>
<dbReference type="InterPro" id="IPR022907">
    <property type="entry name" value="VapC_family"/>
</dbReference>
<dbReference type="GO" id="GO:0090729">
    <property type="term" value="F:toxin activity"/>
    <property type="evidence" value="ECO:0007669"/>
    <property type="project" value="UniProtKB-KW"/>
</dbReference>
<dbReference type="AlphaFoldDB" id="A0A2W4S674"/>
<evidence type="ECO:0000256" key="8">
    <source>
        <dbReference type="HAMAP-Rule" id="MF_00265"/>
    </source>
</evidence>
<keyword evidence="2 8" id="KW-1277">Toxin-antitoxin system</keyword>
<dbReference type="GO" id="GO:0000287">
    <property type="term" value="F:magnesium ion binding"/>
    <property type="evidence" value="ECO:0007669"/>
    <property type="project" value="UniProtKB-UniRule"/>
</dbReference>
<keyword evidence="4 8" id="KW-0479">Metal-binding</keyword>
<comment type="caution">
    <text evidence="10">The sequence shown here is derived from an EMBL/GenBank/DDBJ whole genome shotgun (WGS) entry which is preliminary data.</text>
</comment>
<evidence type="ECO:0000256" key="4">
    <source>
        <dbReference type="ARBA" id="ARBA00022723"/>
    </source>
</evidence>
<evidence type="ECO:0000259" key="9">
    <source>
        <dbReference type="Pfam" id="PF01850"/>
    </source>
</evidence>
<sequence length="139" mass="15822">MIVIDTNVISEVMKTSPSLAVLEWLNQQNSNSLFVSTITLGEIEYGLRILPTGKRRHELKERFEQFIFQAFRQRILVFDEAAARSYGEVMGHRKDLGRPMSVPDGQIAAIARSKGFAIATRNTSDFEECGFDLFNPFLY</sequence>
<accession>A0A2W4S674</accession>
<proteinExistence type="inferred from homology"/>
<comment type="function">
    <text evidence="8">Toxic component of a toxin-antitoxin (TA) system. An RNase.</text>
</comment>
<dbReference type="InterPro" id="IPR029060">
    <property type="entry name" value="PIN-like_dom_sf"/>
</dbReference>
<dbReference type="InterPro" id="IPR050556">
    <property type="entry name" value="Type_II_TA_system_RNase"/>
</dbReference>
<dbReference type="Proteomes" id="UP000249396">
    <property type="component" value="Unassembled WGS sequence"/>
</dbReference>